<accession>A0A9P6DJ44</accession>
<dbReference type="AlphaFoldDB" id="A0A9P6DJ44"/>
<dbReference type="EMBL" id="MU154529">
    <property type="protein sequence ID" value="KAF9499943.1"/>
    <property type="molecule type" value="Genomic_DNA"/>
</dbReference>
<organism evidence="1 2">
    <name type="scientific">Pleurotus eryngii</name>
    <name type="common">Boletus of the steppes</name>
    <dbReference type="NCBI Taxonomy" id="5323"/>
    <lineage>
        <taxon>Eukaryota</taxon>
        <taxon>Fungi</taxon>
        <taxon>Dikarya</taxon>
        <taxon>Basidiomycota</taxon>
        <taxon>Agaricomycotina</taxon>
        <taxon>Agaricomycetes</taxon>
        <taxon>Agaricomycetidae</taxon>
        <taxon>Agaricales</taxon>
        <taxon>Pleurotineae</taxon>
        <taxon>Pleurotaceae</taxon>
        <taxon>Pleurotus</taxon>
    </lineage>
</organism>
<dbReference type="OrthoDB" id="2679495at2759"/>
<reference evidence="1" key="1">
    <citation type="submission" date="2020-11" db="EMBL/GenBank/DDBJ databases">
        <authorList>
            <consortium name="DOE Joint Genome Institute"/>
            <person name="Ahrendt S."/>
            <person name="Riley R."/>
            <person name="Andreopoulos W."/>
            <person name="Labutti K."/>
            <person name="Pangilinan J."/>
            <person name="Ruiz-Duenas F.J."/>
            <person name="Barrasa J.M."/>
            <person name="Sanchez-Garcia M."/>
            <person name="Camarero S."/>
            <person name="Miyauchi S."/>
            <person name="Serrano A."/>
            <person name="Linde D."/>
            <person name="Babiker R."/>
            <person name="Drula E."/>
            <person name="Ayuso-Fernandez I."/>
            <person name="Pacheco R."/>
            <person name="Padilla G."/>
            <person name="Ferreira P."/>
            <person name="Barriuso J."/>
            <person name="Kellner H."/>
            <person name="Castanera R."/>
            <person name="Alfaro M."/>
            <person name="Ramirez L."/>
            <person name="Pisabarro A.G."/>
            <person name="Kuo A."/>
            <person name="Tritt A."/>
            <person name="Lipzen A."/>
            <person name="He G."/>
            <person name="Yan M."/>
            <person name="Ng V."/>
            <person name="Cullen D."/>
            <person name="Martin F."/>
            <person name="Rosso M.-N."/>
            <person name="Henrissat B."/>
            <person name="Hibbett D."/>
            <person name="Martinez A.T."/>
            <person name="Grigoriev I.V."/>
        </authorList>
    </citation>
    <scope>NUCLEOTIDE SEQUENCE</scope>
    <source>
        <strain evidence="1">ATCC 90797</strain>
    </source>
</reference>
<evidence type="ECO:0000313" key="2">
    <source>
        <dbReference type="Proteomes" id="UP000807025"/>
    </source>
</evidence>
<name>A0A9P6DJ44_PLEER</name>
<keyword evidence="2" id="KW-1185">Reference proteome</keyword>
<proteinExistence type="predicted"/>
<protein>
    <submittedName>
        <fullName evidence="1">Uncharacterized protein</fullName>
    </submittedName>
</protein>
<gene>
    <name evidence="1" type="ORF">BDN71DRAFT_1427580</name>
</gene>
<sequence>MTQSFTHIICSSYTQFTQTDLDTNYTTVFTLDQITEFIQFDYALHRESSNPSLAGYFNFTHIYNLEPNVHTKFSMFDNHGSIISSSPQKGLQSVIPGGSTDETTAWVMSTPIPRHKNKKPYPQPNTPVPHNVLHPASPSTAPLLLPGLPGFMLSNLTPSQMLIVGEVMLDKLSLNLHAKH</sequence>
<dbReference type="Proteomes" id="UP000807025">
    <property type="component" value="Unassembled WGS sequence"/>
</dbReference>
<comment type="caution">
    <text evidence="1">The sequence shown here is derived from an EMBL/GenBank/DDBJ whole genome shotgun (WGS) entry which is preliminary data.</text>
</comment>
<evidence type="ECO:0000313" key="1">
    <source>
        <dbReference type="EMBL" id="KAF9499943.1"/>
    </source>
</evidence>